<evidence type="ECO:0000313" key="2">
    <source>
        <dbReference type="Proteomes" id="UP000184499"/>
    </source>
</evidence>
<gene>
    <name evidence="1" type="ORF">ASPBRDRAFT_27467</name>
</gene>
<dbReference type="RefSeq" id="XP_067481685.1">
    <property type="nucleotide sequence ID" value="XM_067622382.1"/>
</dbReference>
<name>A0A1L9URX5_ASPBC</name>
<dbReference type="VEuPathDB" id="FungiDB:ASPBRDRAFT_27467"/>
<dbReference type="AlphaFoldDB" id="A0A1L9URX5"/>
<keyword evidence="2" id="KW-1185">Reference proteome</keyword>
<dbReference type="EMBL" id="KV878681">
    <property type="protein sequence ID" value="OJJ74437.1"/>
    <property type="molecule type" value="Genomic_DNA"/>
</dbReference>
<accession>A0A1L9URX5</accession>
<sequence>MPRIKPTDYTTFLIRPTTYTNIPNLIDRILFAQVLLDNNNNNNNNATRPPAPSQRLIIHKMPQHDLPALEEARLTHKNRLYLLPLTFIYFEAEETLLVKITDLQHTVLRTLFDNMLGFETIVPGIFRLESIEPGSGGLLYLFCSSSTIIPDRTFFPQSGLLVEMGISEPLEQLRVDAKLWLECSGYYIKNVLLLKLDGGKRVIRLERWSVFRRPDLSLMPVHLDKYDVLVGFQDLSDIVVVNGPLVLPIDLGGDGAGASRHKVVPGVGVRVEDEELKRLARDFVEWSAR</sequence>
<protein>
    <submittedName>
        <fullName evidence="1">Uncharacterized protein</fullName>
    </submittedName>
</protein>
<evidence type="ECO:0000313" key="1">
    <source>
        <dbReference type="EMBL" id="OJJ74437.1"/>
    </source>
</evidence>
<dbReference type="GeneID" id="93574870"/>
<organism evidence="1 2">
    <name type="scientific">Aspergillus brasiliensis (strain CBS 101740 / IMI 381727 / IBT 21946)</name>
    <dbReference type="NCBI Taxonomy" id="767769"/>
    <lineage>
        <taxon>Eukaryota</taxon>
        <taxon>Fungi</taxon>
        <taxon>Dikarya</taxon>
        <taxon>Ascomycota</taxon>
        <taxon>Pezizomycotina</taxon>
        <taxon>Eurotiomycetes</taxon>
        <taxon>Eurotiomycetidae</taxon>
        <taxon>Eurotiales</taxon>
        <taxon>Aspergillaceae</taxon>
        <taxon>Aspergillus</taxon>
        <taxon>Aspergillus subgen. Circumdati</taxon>
    </lineage>
</organism>
<dbReference type="OrthoDB" id="4509931at2759"/>
<dbReference type="STRING" id="767769.A0A1L9URX5"/>
<proteinExistence type="predicted"/>
<dbReference type="Proteomes" id="UP000184499">
    <property type="component" value="Unassembled WGS sequence"/>
</dbReference>
<reference evidence="2" key="1">
    <citation type="journal article" date="2017" name="Genome Biol.">
        <title>Comparative genomics reveals high biological diversity and specific adaptations in the industrially and medically important fungal genus Aspergillus.</title>
        <authorList>
            <person name="de Vries R.P."/>
            <person name="Riley R."/>
            <person name="Wiebenga A."/>
            <person name="Aguilar-Osorio G."/>
            <person name="Amillis S."/>
            <person name="Uchima C.A."/>
            <person name="Anderluh G."/>
            <person name="Asadollahi M."/>
            <person name="Askin M."/>
            <person name="Barry K."/>
            <person name="Battaglia E."/>
            <person name="Bayram O."/>
            <person name="Benocci T."/>
            <person name="Braus-Stromeyer S.A."/>
            <person name="Caldana C."/>
            <person name="Canovas D."/>
            <person name="Cerqueira G.C."/>
            <person name="Chen F."/>
            <person name="Chen W."/>
            <person name="Choi C."/>
            <person name="Clum A."/>
            <person name="Dos Santos R.A."/>
            <person name="Damasio A.R."/>
            <person name="Diallinas G."/>
            <person name="Emri T."/>
            <person name="Fekete E."/>
            <person name="Flipphi M."/>
            <person name="Freyberg S."/>
            <person name="Gallo A."/>
            <person name="Gournas C."/>
            <person name="Habgood R."/>
            <person name="Hainaut M."/>
            <person name="Harispe M.L."/>
            <person name="Henrissat B."/>
            <person name="Hilden K.S."/>
            <person name="Hope R."/>
            <person name="Hossain A."/>
            <person name="Karabika E."/>
            <person name="Karaffa L."/>
            <person name="Karanyi Z."/>
            <person name="Krasevec N."/>
            <person name="Kuo A."/>
            <person name="Kusch H."/>
            <person name="LaButti K."/>
            <person name="Lagendijk E.L."/>
            <person name="Lapidus A."/>
            <person name="Levasseur A."/>
            <person name="Lindquist E."/>
            <person name="Lipzen A."/>
            <person name="Logrieco A.F."/>
            <person name="MacCabe A."/>
            <person name="Maekelae M.R."/>
            <person name="Malavazi I."/>
            <person name="Melin P."/>
            <person name="Meyer V."/>
            <person name="Mielnichuk N."/>
            <person name="Miskei M."/>
            <person name="Molnar A.P."/>
            <person name="Mule G."/>
            <person name="Ngan C.Y."/>
            <person name="Orejas M."/>
            <person name="Orosz E."/>
            <person name="Ouedraogo J.P."/>
            <person name="Overkamp K.M."/>
            <person name="Park H.-S."/>
            <person name="Perrone G."/>
            <person name="Piumi F."/>
            <person name="Punt P.J."/>
            <person name="Ram A.F."/>
            <person name="Ramon A."/>
            <person name="Rauscher S."/>
            <person name="Record E."/>
            <person name="Riano-Pachon D.M."/>
            <person name="Robert V."/>
            <person name="Roehrig J."/>
            <person name="Ruller R."/>
            <person name="Salamov A."/>
            <person name="Salih N.S."/>
            <person name="Samson R.A."/>
            <person name="Sandor E."/>
            <person name="Sanguinetti M."/>
            <person name="Schuetze T."/>
            <person name="Sepcic K."/>
            <person name="Shelest E."/>
            <person name="Sherlock G."/>
            <person name="Sophianopoulou V."/>
            <person name="Squina F.M."/>
            <person name="Sun H."/>
            <person name="Susca A."/>
            <person name="Todd R.B."/>
            <person name="Tsang A."/>
            <person name="Unkles S.E."/>
            <person name="van de Wiele N."/>
            <person name="van Rossen-Uffink D."/>
            <person name="Oliveira J.V."/>
            <person name="Vesth T.C."/>
            <person name="Visser J."/>
            <person name="Yu J.-H."/>
            <person name="Zhou M."/>
            <person name="Andersen M.R."/>
            <person name="Archer D.B."/>
            <person name="Baker S.E."/>
            <person name="Benoit I."/>
            <person name="Brakhage A.A."/>
            <person name="Braus G.H."/>
            <person name="Fischer R."/>
            <person name="Frisvad J.C."/>
            <person name="Goldman G.H."/>
            <person name="Houbraken J."/>
            <person name="Oakley B."/>
            <person name="Pocsi I."/>
            <person name="Scazzocchio C."/>
            <person name="Seiboth B."/>
            <person name="vanKuyk P.A."/>
            <person name="Wortman J."/>
            <person name="Dyer P.S."/>
            <person name="Grigoriev I.V."/>
        </authorList>
    </citation>
    <scope>NUCLEOTIDE SEQUENCE [LARGE SCALE GENOMIC DNA]</scope>
    <source>
        <strain evidence="2">CBS 101740 / IMI 381727 / IBT 21946</strain>
    </source>
</reference>